<dbReference type="EMBL" id="SDPU01000009">
    <property type="protein sequence ID" value="RYU14800.1"/>
    <property type="molecule type" value="Genomic_DNA"/>
</dbReference>
<evidence type="ECO:0000313" key="3">
    <source>
        <dbReference type="Proteomes" id="UP000291189"/>
    </source>
</evidence>
<evidence type="ECO:0008006" key="4">
    <source>
        <dbReference type="Google" id="ProtNLM"/>
    </source>
</evidence>
<evidence type="ECO:0000313" key="2">
    <source>
        <dbReference type="EMBL" id="RYU14800.1"/>
    </source>
</evidence>
<keyword evidence="1" id="KW-0472">Membrane</keyword>
<keyword evidence="1" id="KW-0812">Transmembrane</keyword>
<evidence type="ECO:0000256" key="1">
    <source>
        <dbReference type="SAM" id="Phobius"/>
    </source>
</evidence>
<dbReference type="RefSeq" id="WP_129985223.1">
    <property type="nucleotide sequence ID" value="NZ_SDPU01000009.1"/>
</dbReference>
<reference evidence="2 3" key="1">
    <citation type="submission" date="2019-01" db="EMBL/GenBank/DDBJ databases">
        <title>Nocardioides guangzhouensis sp. nov., an actinobacterium isolated from soil.</title>
        <authorList>
            <person name="Fu Y."/>
            <person name="Cai Y."/>
            <person name="Lin Z."/>
            <person name="Chen P."/>
        </authorList>
    </citation>
    <scope>NUCLEOTIDE SEQUENCE [LARGE SCALE GENOMIC DNA]</scope>
    <source>
        <strain evidence="2 3">NBRC 105384</strain>
    </source>
</reference>
<dbReference type="OrthoDB" id="3873029at2"/>
<sequence length="94" mass="9667">MAPIPLVDIRPDPGKLPGNNVIQQLADGLAGWALWGSLFALLISALVWGLGSHSGNYHAAGRGKTGVLIAGVTALLVGAAPALINFFNELGQRV</sequence>
<keyword evidence="3" id="KW-1185">Reference proteome</keyword>
<comment type="caution">
    <text evidence="2">The sequence shown here is derived from an EMBL/GenBank/DDBJ whole genome shotgun (WGS) entry which is preliminary data.</text>
</comment>
<keyword evidence="1" id="KW-1133">Transmembrane helix</keyword>
<name>A0A4Q5J7X9_9ACTN</name>
<accession>A0A4Q5J7X9</accession>
<protein>
    <recommendedName>
        <fullName evidence="4">Integral membrane protein</fullName>
    </recommendedName>
</protein>
<organism evidence="2 3">
    <name type="scientific">Nocardioides iriomotensis</name>
    <dbReference type="NCBI Taxonomy" id="715784"/>
    <lineage>
        <taxon>Bacteria</taxon>
        <taxon>Bacillati</taxon>
        <taxon>Actinomycetota</taxon>
        <taxon>Actinomycetes</taxon>
        <taxon>Propionibacteriales</taxon>
        <taxon>Nocardioidaceae</taxon>
        <taxon>Nocardioides</taxon>
    </lineage>
</organism>
<feature type="transmembrane region" description="Helical" evidence="1">
    <location>
        <begin position="65"/>
        <end position="87"/>
    </location>
</feature>
<dbReference type="Proteomes" id="UP000291189">
    <property type="component" value="Unassembled WGS sequence"/>
</dbReference>
<dbReference type="Pfam" id="PF19607">
    <property type="entry name" value="DUF6112"/>
    <property type="match status" value="1"/>
</dbReference>
<dbReference type="AlphaFoldDB" id="A0A4Q5J7X9"/>
<dbReference type="InterPro" id="IPR046094">
    <property type="entry name" value="DUF6112"/>
</dbReference>
<feature type="transmembrane region" description="Helical" evidence="1">
    <location>
        <begin position="32"/>
        <end position="53"/>
    </location>
</feature>
<proteinExistence type="predicted"/>
<gene>
    <name evidence="2" type="ORF">ETU37_02085</name>
</gene>